<proteinExistence type="predicted"/>
<evidence type="ECO:0000313" key="1">
    <source>
        <dbReference type="EMBL" id="PWF24437.1"/>
    </source>
</evidence>
<keyword evidence="2" id="KW-1185">Reference proteome</keyword>
<comment type="caution">
    <text evidence="1">The sequence shown here is derived from an EMBL/GenBank/DDBJ whole genome shotgun (WGS) entry which is preliminary data.</text>
</comment>
<sequence length="66" mass="7261">MGIVAVIASFLCVAVIAEFALGFWAVQAARSLDLCEAGRTPYWVLPAFSQIDFLYPDVVRPRVESL</sequence>
<gene>
    <name evidence="1" type="ORF">DD236_11520</name>
</gene>
<name>A0A2V1K4F9_9ACTO</name>
<protein>
    <submittedName>
        <fullName evidence="1">Uncharacterized protein</fullName>
    </submittedName>
</protein>
<dbReference type="Proteomes" id="UP000245283">
    <property type="component" value="Unassembled WGS sequence"/>
</dbReference>
<reference evidence="2" key="1">
    <citation type="submission" date="2018-05" db="EMBL/GenBank/DDBJ databases">
        <authorList>
            <person name="Li Y."/>
        </authorList>
    </citation>
    <scope>NUCLEOTIDE SEQUENCE [LARGE SCALE GENOMIC DNA]</scope>
    <source>
        <strain evidence="2">sk1b4</strain>
    </source>
</reference>
<accession>A0A2V1K4F9</accession>
<dbReference type="EMBL" id="QETB01000007">
    <property type="protein sequence ID" value="PWF24437.1"/>
    <property type="molecule type" value="Genomic_DNA"/>
</dbReference>
<organism evidence="1 2">
    <name type="scientific">Ancrocorticia populi</name>
    <dbReference type="NCBI Taxonomy" id="2175228"/>
    <lineage>
        <taxon>Bacteria</taxon>
        <taxon>Bacillati</taxon>
        <taxon>Actinomycetota</taxon>
        <taxon>Actinomycetes</taxon>
        <taxon>Actinomycetales</taxon>
        <taxon>Actinomycetaceae</taxon>
        <taxon>Ancrocorticia</taxon>
    </lineage>
</organism>
<dbReference type="AlphaFoldDB" id="A0A2V1K4F9"/>
<evidence type="ECO:0000313" key="2">
    <source>
        <dbReference type="Proteomes" id="UP000245283"/>
    </source>
</evidence>